<dbReference type="PANTHER" id="PTHR23514">
    <property type="entry name" value="BYPASS OF STOP CODON PROTEIN 6"/>
    <property type="match status" value="1"/>
</dbReference>
<evidence type="ECO:0000313" key="12">
    <source>
        <dbReference type="Proteomes" id="UP000310108"/>
    </source>
</evidence>
<name>A0A4V6Y9H2_9PEZI</name>
<dbReference type="Gene3D" id="1.20.1250.20">
    <property type="entry name" value="MFS general substrate transporter like domains"/>
    <property type="match status" value="2"/>
</dbReference>
<evidence type="ECO:0000256" key="3">
    <source>
        <dbReference type="ARBA" id="ARBA00022448"/>
    </source>
</evidence>
<dbReference type="STRING" id="1306861.A0A4V6Y9H2"/>
<feature type="transmembrane region" description="Helical" evidence="8">
    <location>
        <begin position="334"/>
        <end position="354"/>
    </location>
</feature>
<keyword evidence="12" id="KW-1185">Reference proteome</keyword>
<evidence type="ECO:0000313" key="11">
    <source>
        <dbReference type="EMBL" id="TKW55006.1"/>
    </source>
</evidence>
<comment type="similarity">
    <text evidence="2">Belongs to the major facilitator superfamily.</text>
</comment>
<comment type="caution">
    <text evidence="11">The sequence shown here is derived from an EMBL/GenBank/DDBJ whole genome shotgun (WGS) entry which is preliminary data.</text>
</comment>
<evidence type="ECO:0000256" key="7">
    <source>
        <dbReference type="SAM" id="MobiDB-lite"/>
    </source>
</evidence>
<feature type="compositionally biased region" description="Low complexity" evidence="7">
    <location>
        <begin position="104"/>
        <end position="116"/>
    </location>
</feature>
<comment type="subcellular location">
    <subcellularLocation>
        <location evidence="1">Endomembrane system</location>
        <topology evidence="1">Multi-pass membrane protein</topology>
    </subcellularLocation>
</comment>
<dbReference type="GO" id="GO:0012505">
    <property type="term" value="C:endomembrane system"/>
    <property type="evidence" value="ECO:0007669"/>
    <property type="project" value="UniProtKB-SubCell"/>
</dbReference>
<dbReference type="EMBL" id="PJEX01000114">
    <property type="protein sequence ID" value="TKW55006.1"/>
    <property type="molecule type" value="Genomic_DNA"/>
</dbReference>
<feature type="domain" description="Major facilitator superfamily (MFS) profile" evidence="10">
    <location>
        <begin position="160"/>
        <end position="565"/>
    </location>
</feature>
<feature type="compositionally biased region" description="Polar residues" evidence="7">
    <location>
        <begin position="68"/>
        <end position="93"/>
    </location>
</feature>
<dbReference type="GO" id="GO:0016020">
    <property type="term" value="C:membrane"/>
    <property type="evidence" value="ECO:0007669"/>
    <property type="project" value="TreeGrafter"/>
</dbReference>
<dbReference type="InterPro" id="IPR020846">
    <property type="entry name" value="MFS_dom"/>
</dbReference>
<keyword evidence="9" id="KW-0732">Signal</keyword>
<dbReference type="FunFam" id="1.20.1250.20:FF:000308">
    <property type="entry name" value="MFS efflux transporter"/>
    <property type="match status" value="1"/>
</dbReference>
<reference evidence="11 12" key="1">
    <citation type="journal article" date="2019" name="PLoS ONE">
        <title>Comparative genome analysis indicates high evolutionary potential of pathogenicity genes in Colletotrichum tanaceti.</title>
        <authorList>
            <person name="Lelwala R.V."/>
            <person name="Korhonen P.K."/>
            <person name="Young N.D."/>
            <person name="Scott J.B."/>
            <person name="Ades P.A."/>
            <person name="Gasser R.B."/>
            <person name="Taylor P.W.J."/>
        </authorList>
    </citation>
    <scope>NUCLEOTIDE SEQUENCE [LARGE SCALE GENOMIC DNA]</scope>
    <source>
        <strain evidence="11">BRIP57314</strain>
    </source>
</reference>
<proteinExistence type="inferred from homology"/>
<dbReference type="FunFam" id="1.20.1250.20:FF:000286">
    <property type="entry name" value="MFS efflux transporter"/>
    <property type="match status" value="1"/>
</dbReference>
<feature type="transmembrane region" description="Helical" evidence="8">
    <location>
        <begin position="476"/>
        <end position="499"/>
    </location>
</feature>
<feature type="chain" id="PRO_5020766314" evidence="9">
    <location>
        <begin position="23"/>
        <end position="566"/>
    </location>
</feature>
<dbReference type="Pfam" id="PF07690">
    <property type="entry name" value="MFS_1"/>
    <property type="match status" value="1"/>
</dbReference>
<feature type="transmembrane region" description="Helical" evidence="8">
    <location>
        <begin position="163"/>
        <end position="191"/>
    </location>
</feature>
<dbReference type="AlphaFoldDB" id="A0A4V6Y9H2"/>
<keyword evidence="4 8" id="KW-0812">Transmembrane</keyword>
<keyword evidence="3" id="KW-0813">Transport</keyword>
<evidence type="ECO:0000256" key="6">
    <source>
        <dbReference type="ARBA" id="ARBA00023136"/>
    </source>
</evidence>
<evidence type="ECO:0000259" key="10">
    <source>
        <dbReference type="PROSITE" id="PS50850"/>
    </source>
</evidence>
<dbReference type="OrthoDB" id="413079at2759"/>
<keyword evidence="6 8" id="KW-0472">Membrane</keyword>
<gene>
    <name evidence="11" type="primary">BSC6</name>
    <name evidence="11" type="ORF">CTA1_13386</name>
</gene>
<dbReference type="PANTHER" id="PTHR23514:SF3">
    <property type="entry name" value="BYPASS OF STOP CODON PROTEIN 6"/>
    <property type="match status" value="1"/>
</dbReference>
<feature type="transmembrane region" description="Helical" evidence="8">
    <location>
        <begin position="211"/>
        <end position="233"/>
    </location>
</feature>
<feature type="transmembrane region" description="Helical" evidence="8">
    <location>
        <begin position="304"/>
        <end position="328"/>
    </location>
</feature>
<dbReference type="InterPro" id="IPR011701">
    <property type="entry name" value="MFS"/>
</dbReference>
<feature type="transmembrane region" description="Helical" evidence="8">
    <location>
        <begin position="245"/>
        <end position="263"/>
    </location>
</feature>
<feature type="transmembrane region" description="Helical" evidence="8">
    <location>
        <begin position="511"/>
        <end position="534"/>
    </location>
</feature>
<feature type="region of interest" description="Disordered" evidence="7">
    <location>
        <begin position="56"/>
        <end position="151"/>
    </location>
</feature>
<dbReference type="InterPro" id="IPR036259">
    <property type="entry name" value="MFS_trans_sf"/>
</dbReference>
<sequence length="566" mass="60820">MSAVSACLLLVVPPALLCSALPRRFNRSPILESPFVTFIISADAAYNIQRVAIKPSSTDGKPKEGTFTLVSPPNRSPIMSQTATETRSATQQHAPPFGPEAYELGRLSSSHGRSLGDVSPKRDGLGEHLASEDDVPDDSPPPHAHGALERWNSPKGNVGRLGFAFFSFIIAGMNDAAVGFIPPRALCAVMPMPMPMPMPNHYIQLETYYDLSYTIVSLIFLTPFAGYSVAAVTNARIHQRFGQRGVAIMAPLCHIVTYVVLALHPPYPVLVVANMVSGFGNGLTDACFCAWIGAMDKANTIQGFLHSFYSVGALVAPLIATSMVVTAQLPWYNYYYVMVGASVLELVGLVITFWPKTGAVYRAEHAHENEGQGGAGTRAALRSKVTWLCSLFFFAYMGVEVGLGGWIVTFMLRVRKASAYASGVSATGFWAGQALGRACLGFVTERFGERLCISIYLAICVALQLLFWLVPQFIVSAIAVAFLGFFLGPMFPGAVMMTAKLLPKHIHVSAIGFAMAIGGTGGTVFPFIIGAIATSRGVSVLQPIVLSLIAVVAIVWLCFPRIQKKD</sequence>
<evidence type="ECO:0000256" key="8">
    <source>
        <dbReference type="SAM" id="Phobius"/>
    </source>
</evidence>
<evidence type="ECO:0000256" key="2">
    <source>
        <dbReference type="ARBA" id="ARBA00008335"/>
    </source>
</evidence>
<feature type="transmembrane region" description="Helical" evidence="8">
    <location>
        <begin position="451"/>
        <end position="470"/>
    </location>
</feature>
<feature type="compositionally biased region" description="Basic and acidic residues" evidence="7">
    <location>
        <begin position="119"/>
        <end position="131"/>
    </location>
</feature>
<keyword evidence="5 8" id="KW-1133">Transmembrane helix</keyword>
<dbReference type="SUPFAM" id="SSF103473">
    <property type="entry name" value="MFS general substrate transporter"/>
    <property type="match status" value="1"/>
</dbReference>
<dbReference type="PROSITE" id="PS50850">
    <property type="entry name" value="MFS"/>
    <property type="match status" value="1"/>
</dbReference>
<dbReference type="GO" id="GO:0022857">
    <property type="term" value="F:transmembrane transporter activity"/>
    <property type="evidence" value="ECO:0007669"/>
    <property type="project" value="InterPro"/>
</dbReference>
<dbReference type="Proteomes" id="UP000310108">
    <property type="component" value="Unassembled WGS sequence"/>
</dbReference>
<feature type="transmembrane region" description="Helical" evidence="8">
    <location>
        <begin position="269"/>
        <end position="292"/>
    </location>
</feature>
<accession>A0A4V6Y9H2</accession>
<feature type="signal peptide" evidence="9">
    <location>
        <begin position="1"/>
        <end position="22"/>
    </location>
</feature>
<feature type="transmembrane region" description="Helical" evidence="8">
    <location>
        <begin position="385"/>
        <end position="407"/>
    </location>
</feature>
<evidence type="ECO:0000256" key="9">
    <source>
        <dbReference type="SAM" id="SignalP"/>
    </source>
</evidence>
<feature type="transmembrane region" description="Helical" evidence="8">
    <location>
        <begin position="419"/>
        <end position="439"/>
    </location>
</feature>
<protein>
    <submittedName>
        <fullName evidence="11">Bypass of stop codon protein 6</fullName>
    </submittedName>
</protein>
<dbReference type="InterPro" id="IPR051788">
    <property type="entry name" value="MFS_Transporter"/>
</dbReference>
<feature type="transmembrane region" description="Helical" evidence="8">
    <location>
        <begin position="540"/>
        <end position="559"/>
    </location>
</feature>
<evidence type="ECO:0000256" key="5">
    <source>
        <dbReference type="ARBA" id="ARBA00022989"/>
    </source>
</evidence>
<organism evidence="11 12">
    <name type="scientific">Colletotrichum tanaceti</name>
    <dbReference type="NCBI Taxonomy" id="1306861"/>
    <lineage>
        <taxon>Eukaryota</taxon>
        <taxon>Fungi</taxon>
        <taxon>Dikarya</taxon>
        <taxon>Ascomycota</taxon>
        <taxon>Pezizomycotina</taxon>
        <taxon>Sordariomycetes</taxon>
        <taxon>Hypocreomycetidae</taxon>
        <taxon>Glomerellales</taxon>
        <taxon>Glomerellaceae</taxon>
        <taxon>Colletotrichum</taxon>
        <taxon>Colletotrichum destructivum species complex</taxon>
    </lineage>
</organism>
<evidence type="ECO:0000256" key="4">
    <source>
        <dbReference type="ARBA" id="ARBA00022692"/>
    </source>
</evidence>
<evidence type="ECO:0000256" key="1">
    <source>
        <dbReference type="ARBA" id="ARBA00004127"/>
    </source>
</evidence>